<accession>A0A0S4KQ71</accession>
<sequence>MSRRSISISWRFVMIHRSTSNLSSGVSFTTPPLVGLGPSFIGHSQANTVQIFKTKGVTSFKTV</sequence>
<evidence type="ECO:0000313" key="2">
    <source>
        <dbReference type="Proteomes" id="UP000066284"/>
    </source>
</evidence>
<dbReference type="Proteomes" id="UP000066284">
    <property type="component" value="Chromosome 1"/>
</dbReference>
<evidence type="ECO:0000313" key="1">
    <source>
        <dbReference type="EMBL" id="CUQ65501.1"/>
    </source>
</evidence>
<protein>
    <submittedName>
        <fullName evidence="1">Uncharacterized protein</fullName>
    </submittedName>
</protein>
<dbReference type="KEGG" id="nio:NITINOP_0525"/>
<proteinExistence type="predicted"/>
<organism evidence="1 2">
    <name type="scientific">Candidatus Nitrospira inopinata</name>
    <dbReference type="NCBI Taxonomy" id="1715989"/>
    <lineage>
        <taxon>Bacteria</taxon>
        <taxon>Pseudomonadati</taxon>
        <taxon>Nitrospirota</taxon>
        <taxon>Nitrospiria</taxon>
        <taxon>Nitrospirales</taxon>
        <taxon>Nitrospiraceae</taxon>
        <taxon>Nitrospira</taxon>
    </lineage>
</organism>
<gene>
    <name evidence="1" type="ORF">NITINOP_0525</name>
</gene>
<reference evidence="2" key="1">
    <citation type="submission" date="2015-09" db="EMBL/GenBank/DDBJ databases">
        <authorList>
            <person name="Daims H."/>
        </authorList>
    </citation>
    <scope>NUCLEOTIDE SEQUENCE [LARGE SCALE GENOMIC DNA]</scope>
</reference>
<dbReference type="EMBL" id="LN885086">
    <property type="protein sequence ID" value="CUQ65501.1"/>
    <property type="molecule type" value="Genomic_DNA"/>
</dbReference>
<keyword evidence="2" id="KW-1185">Reference proteome</keyword>
<name>A0A0S4KQ71_9BACT</name>
<dbReference type="STRING" id="1715989.NITINOP_0525"/>
<dbReference type="AlphaFoldDB" id="A0A0S4KQ71"/>